<dbReference type="OrthoDB" id="1926336at2759"/>
<keyword evidence="7" id="KW-1185">Reference proteome</keyword>
<feature type="region of interest" description="Disordered" evidence="5">
    <location>
        <begin position="112"/>
        <end position="208"/>
    </location>
</feature>
<protein>
    <submittedName>
        <fullName evidence="6">Uncharacterized protein</fullName>
    </submittedName>
</protein>
<evidence type="ECO:0000313" key="6">
    <source>
        <dbReference type="EMBL" id="RUS79720.1"/>
    </source>
</evidence>
<gene>
    <name evidence="6" type="ORF">EGW08_012528</name>
</gene>
<evidence type="ECO:0000313" key="7">
    <source>
        <dbReference type="Proteomes" id="UP000271974"/>
    </source>
</evidence>
<sequence>MTKKEGEQLQEEHEHLQQRQTRLVAELEGREASLKIRLQMLNKEKVEAVAEVQEKVASLETQKSFQAQKFKEQIHKLKEDHEEALNLLQRQLDGAEMDNIRLQREIQHLQKMSRVESSDVSSPHEFYPISSHPSEERQEGEGSEIVDPEPIKASSRAPTQSTPFTFEQLIATPMEALPGIKSPTPSVDEETLKTNLVTSQKKIEHLSS</sequence>
<dbReference type="PANTHER" id="PTHR18902">
    <property type="entry name" value="NUCLEAR MITOTIC APPARATUS PROTEIN 1-RELATED"/>
    <property type="match status" value="1"/>
</dbReference>
<organism evidence="6 7">
    <name type="scientific">Elysia chlorotica</name>
    <name type="common">Eastern emerald elysia</name>
    <name type="synonym">Sea slug</name>
    <dbReference type="NCBI Taxonomy" id="188477"/>
    <lineage>
        <taxon>Eukaryota</taxon>
        <taxon>Metazoa</taxon>
        <taxon>Spiralia</taxon>
        <taxon>Lophotrochozoa</taxon>
        <taxon>Mollusca</taxon>
        <taxon>Gastropoda</taxon>
        <taxon>Heterobranchia</taxon>
        <taxon>Euthyneura</taxon>
        <taxon>Panpulmonata</taxon>
        <taxon>Sacoglossa</taxon>
        <taxon>Placobranchoidea</taxon>
        <taxon>Plakobranchidae</taxon>
        <taxon>Elysia</taxon>
    </lineage>
</organism>
<keyword evidence="3" id="KW-0597">Phosphoprotein</keyword>
<feature type="region of interest" description="Disordered" evidence="5">
    <location>
        <begin position="1"/>
        <end position="20"/>
    </location>
</feature>
<dbReference type="Proteomes" id="UP000271974">
    <property type="component" value="Unassembled WGS sequence"/>
</dbReference>
<accession>A0A433TDX1</accession>
<dbReference type="InterPro" id="IPR051841">
    <property type="entry name" value="MT-Golgi_org_protein"/>
</dbReference>
<feature type="compositionally biased region" description="Polar residues" evidence="5">
    <location>
        <begin position="156"/>
        <end position="165"/>
    </location>
</feature>
<keyword evidence="2" id="KW-0963">Cytoplasm</keyword>
<evidence type="ECO:0000256" key="4">
    <source>
        <dbReference type="ARBA" id="ARBA00023054"/>
    </source>
</evidence>
<keyword evidence="4" id="KW-0175">Coiled coil</keyword>
<evidence type="ECO:0000256" key="1">
    <source>
        <dbReference type="ARBA" id="ARBA00004496"/>
    </source>
</evidence>
<evidence type="ECO:0000256" key="5">
    <source>
        <dbReference type="SAM" id="MobiDB-lite"/>
    </source>
</evidence>
<dbReference type="PANTHER" id="PTHR18902:SF25">
    <property type="entry name" value="GRIP AND COILED-COIL DOMAIN-CONTAINING PROTEIN 2"/>
    <property type="match status" value="1"/>
</dbReference>
<proteinExistence type="predicted"/>
<comment type="subcellular location">
    <subcellularLocation>
        <location evidence="1">Cytoplasm</location>
    </subcellularLocation>
</comment>
<name>A0A433TDX1_ELYCH</name>
<reference evidence="6 7" key="1">
    <citation type="submission" date="2019-01" db="EMBL/GenBank/DDBJ databases">
        <title>A draft genome assembly of the solar-powered sea slug Elysia chlorotica.</title>
        <authorList>
            <person name="Cai H."/>
            <person name="Li Q."/>
            <person name="Fang X."/>
            <person name="Li J."/>
            <person name="Curtis N.E."/>
            <person name="Altenburger A."/>
            <person name="Shibata T."/>
            <person name="Feng M."/>
            <person name="Maeda T."/>
            <person name="Schwartz J.A."/>
            <person name="Shigenobu S."/>
            <person name="Lundholm N."/>
            <person name="Nishiyama T."/>
            <person name="Yang H."/>
            <person name="Hasebe M."/>
            <person name="Li S."/>
            <person name="Pierce S.K."/>
            <person name="Wang J."/>
        </authorList>
    </citation>
    <scope>NUCLEOTIDE SEQUENCE [LARGE SCALE GENOMIC DNA]</scope>
    <source>
        <strain evidence="6">EC2010</strain>
        <tissue evidence="6">Whole organism of an adult</tissue>
    </source>
</reference>
<dbReference type="STRING" id="188477.A0A433TDX1"/>
<evidence type="ECO:0000256" key="3">
    <source>
        <dbReference type="ARBA" id="ARBA00022553"/>
    </source>
</evidence>
<dbReference type="EMBL" id="RQTK01000432">
    <property type="protein sequence ID" value="RUS79720.1"/>
    <property type="molecule type" value="Genomic_DNA"/>
</dbReference>
<dbReference type="GO" id="GO:0005737">
    <property type="term" value="C:cytoplasm"/>
    <property type="evidence" value="ECO:0007669"/>
    <property type="project" value="UniProtKB-SubCell"/>
</dbReference>
<feature type="non-terminal residue" evidence="6">
    <location>
        <position position="208"/>
    </location>
</feature>
<comment type="caution">
    <text evidence="6">The sequence shown here is derived from an EMBL/GenBank/DDBJ whole genome shotgun (WGS) entry which is preliminary data.</text>
</comment>
<dbReference type="AlphaFoldDB" id="A0A433TDX1"/>
<feature type="compositionally biased region" description="Basic and acidic residues" evidence="5">
    <location>
        <begin position="1"/>
        <end position="17"/>
    </location>
</feature>
<evidence type="ECO:0000256" key="2">
    <source>
        <dbReference type="ARBA" id="ARBA00022490"/>
    </source>
</evidence>